<dbReference type="AlphaFoldDB" id="A0A9J6A9H5"/>
<organism evidence="2 3">
    <name type="scientific">Solanum commersonii</name>
    <name type="common">Commerson's wild potato</name>
    <name type="synonym">Commerson's nightshade</name>
    <dbReference type="NCBI Taxonomy" id="4109"/>
    <lineage>
        <taxon>Eukaryota</taxon>
        <taxon>Viridiplantae</taxon>
        <taxon>Streptophyta</taxon>
        <taxon>Embryophyta</taxon>
        <taxon>Tracheophyta</taxon>
        <taxon>Spermatophyta</taxon>
        <taxon>Magnoliopsida</taxon>
        <taxon>eudicotyledons</taxon>
        <taxon>Gunneridae</taxon>
        <taxon>Pentapetalae</taxon>
        <taxon>asterids</taxon>
        <taxon>lamiids</taxon>
        <taxon>Solanales</taxon>
        <taxon>Solanaceae</taxon>
        <taxon>Solanoideae</taxon>
        <taxon>Solaneae</taxon>
        <taxon>Solanum</taxon>
    </lineage>
</organism>
<dbReference type="EMBL" id="JACXVP010000002">
    <property type="protein sequence ID" value="KAG5621137.1"/>
    <property type="molecule type" value="Genomic_DNA"/>
</dbReference>
<comment type="caution">
    <text evidence="2">The sequence shown here is derived from an EMBL/GenBank/DDBJ whole genome shotgun (WGS) entry which is preliminary data.</text>
</comment>
<accession>A0A9J6A9H5</accession>
<gene>
    <name evidence="2" type="ORF">H5410_006355</name>
</gene>
<keyword evidence="1" id="KW-0472">Membrane</keyword>
<evidence type="ECO:0000313" key="3">
    <source>
        <dbReference type="Proteomes" id="UP000824120"/>
    </source>
</evidence>
<evidence type="ECO:0000256" key="1">
    <source>
        <dbReference type="SAM" id="Phobius"/>
    </source>
</evidence>
<evidence type="ECO:0000313" key="2">
    <source>
        <dbReference type="EMBL" id="KAG5621137.1"/>
    </source>
</evidence>
<protein>
    <submittedName>
        <fullName evidence="2">Uncharacterized protein</fullName>
    </submittedName>
</protein>
<reference evidence="2 3" key="1">
    <citation type="submission" date="2020-09" db="EMBL/GenBank/DDBJ databases">
        <title>De no assembly of potato wild relative species, Solanum commersonii.</title>
        <authorList>
            <person name="Cho K."/>
        </authorList>
    </citation>
    <scope>NUCLEOTIDE SEQUENCE [LARGE SCALE GENOMIC DNA]</scope>
    <source>
        <strain evidence="2">LZ3.2</strain>
        <tissue evidence="2">Leaf</tissue>
    </source>
</reference>
<proteinExistence type="predicted"/>
<keyword evidence="3" id="KW-1185">Reference proteome</keyword>
<feature type="transmembrane region" description="Helical" evidence="1">
    <location>
        <begin position="48"/>
        <end position="69"/>
    </location>
</feature>
<sequence>MKRKTRLVRGKELVRRLMVFGFVEVGEGGGKKNGESVRRRWRQMRERVFVVSPVRGVMAAATFFDDWAISW</sequence>
<keyword evidence="1" id="KW-0812">Transmembrane</keyword>
<name>A0A9J6A9H5_SOLCO</name>
<keyword evidence="1" id="KW-1133">Transmembrane helix</keyword>
<dbReference type="Proteomes" id="UP000824120">
    <property type="component" value="Chromosome 2"/>
</dbReference>